<keyword evidence="4" id="KW-1003">Cell membrane</keyword>
<evidence type="ECO:0000256" key="2">
    <source>
        <dbReference type="ARBA" id="ARBA00010942"/>
    </source>
</evidence>
<comment type="subcellular location">
    <subcellularLocation>
        <location evidence="1">Cell membrane</location>
        <topology evidence="1">Multi-pass membrane protein</topology>
    </subcellularLocation>
</comment>
<dbReference type="OrthoDB" id="9758757at2"/>
<dbReference type="Pfam" id="PF00873">
    <property type="entry name" value="ACR_tran"/>
    <property type="match status" value="1"/>
</dbReference>
<dbReference type="PANTHER" id="PTHR32063:SF24">
    <property type="entry name" value="CATION EFFLUX SYSTEM (ACRB_ACRD_ACRF FAMILY)"/>
    <property type="match status" value="1"/>
</dbReference>
<dbReference type="PANTHER" id="PTHR32063">
    <property type="match status" value="1"/>
</dbReference>
<dbReference type="Gene3D" id="3.30.70.1430">
    <property type="entry name" value="Multidrug efflux transporter AcrB pore domain"/>
    <property type="match status" value="2"/>
</dbReference>
<organism evidence="9 10">
    <name type="scientific">Draconibacterium sediminis</name>
    <dbReference type="NCBI Taxonomy" id="1544798"/>
    <lineage>
        <taxon>Bacteria</taxon>
        <taxon>Pseudomonadati</taxon>
        <taxon>Bacteroidota</taxon>
        <taxon>Bacteroidia</taxon>
        <taxon>Marinilabiliales</taxon>
        <taxon>Prolixibacteraceae</taxon>
        <taxon>Draconibacterium</taxon>
    </lineage>
</organism>
<comment type="caution">
    <text evidence="9">The sequence shown here is derived from an EMBL/GenBank/DDBJ whole genome shotgun (WGS) entry which is preliminary data.</text>
</comment>
<dbReference type="GO" id="GO:0015562">
    <property type="term" value="F:efflux transmembrane transporter activity"/>
    <property type="evidence" value="ECO:0007669"/>
    <property type="project" value="InterPro"/>
</dbReference>
<dbReference type="Gene3D" id="1.20.1640.10">
    <property type="entry name" value="Multidrug efflux transporter AcrB transmembrane domain"/>
    <property type="match status" value="2"/>
</dbReference>
<dbReference type="SUPFAM" id="SSF82866">
    <property type="entry name" value="Multidrug efflux transporter AcrB transmembrane domain"/>
    <property type="match status" value="2"/>
</dbReference>
<feature type="transmembrane region" description="Helical" evidence="8">
    <location>
        <begin position="14"/>
        <end position="36"/>
    </location>
</feature>
<proteinExistence type="inferred from homology"/>
<evidence type="ECO:0000256" key="7">
    <source>
        <dbReference type="ARBA" id="ARBA00023136"/>
    </source>
</evidence>
<dbReference type="Gene3D" id="3.30.70.1440">
    <property type="entry name" value="Multidrug efflux transporter AcrB pore domain"/>
    <property type="match status" value="1"/>
</dbReference>
<reference evidence="9 10" key="1">
    <citation type="submission" date="2014-09" db="EMBL/GenBank/DDBJ databases">
        <title>Draft Genome Sequence of Draconibacterium sp. JN14CK-3.</title>
        <authorList>
            <person name="Dong C."/>
            <person name="Lai Q."/>
            <person name="Shao Z."/>
        </authorList>
    </citation>
    <scope>NUCLEOTIDE SEQUENCE [LARGE SCALE GENOMIC DNA]</scope>
    <source>
        <strain evidence="9 10">JN14CK-3</strain>
    </source>
</reference>
<dbReference type="Proteomes" id="UP000032544">
    <property type="component" value="Unassembled WGS sequence"/>
</dbReference>
<evidence type="ECO:0000256" key="6">
    <source>
        <dbReference type="ARBA" id="ARBA00022989"/>
    </source>
</evidence>
<evidence type="ECO:0000313" key="10">
    <source>
        <dbReference type="Proteomes" id="UP000032544"/>
    </source>
</evidence>
<dbReference type="GO" id="GO:0008324">
    <property type="term" value="F:monoatomic cation transmembrane transporter activity"/>
    <property type="evidence" value="ECO:0007669"/>
    <property type="project" value="InterPro"/>
</dbReference>
<feature type="transmembrane region" description="Helical" evidence="8">
    <location>
        <begin position="874"/>
        <end position="893"/>
    </location>
</feature>
<protein>
    <submittedName>
        <fullName evidence="9">Acriflavine resistance protein B</fullName>
    </submittedName>
</protein>
<feature type="transmembrane region" description="Helical" evidence="8">
    <location>
        <begin position="900"/>
        <end position="918"/>
    </location>
</feature>
<dbReference type="SUPFAM" id="SSF56954">
    <property type="entry name" value="Outer membrane efflux proteins (OEP)"/>
    <property type="match status" value="1"/>
</dbReference>
<dbReference type="InterPro" id="IPR027463">
    <property type="entry name" value="AcrB_DN_DC_subdom"/>
</dbReference>
<dbReference type="InterPro" id="IPR004763">
    <property type="entry name" value="CusA-like"/>
</dbReference>
<evidence type="ECO:0000313" key="9">
    <source>
        <dbReference type="EMBL" id="KJF43607.1"/>
    </source>
</evidence>
<dbReference type="Gene3D" id="3.30.70.1320">
    <property type="entry name" value="Multidrug efflux transporter AcrB pore domain like"/>
    <property type="match status" value="1"/>
</dbReference>
<evidence type="ECO:0000256" key="8">
    <source>
        <dbReference type="SAM" id="Phobius"/>
    </source>
</evidence>
<feature type="transmembrane region" description="Helical" evidence="8">
    <location>
        <begin position="393"/>
        <end position="416"/>
    </location>
</feature>
<keyword evidence="6 8" id="KW-1133">Transmembrane helix</keyword>
<feature type="transmembrane region" description="Helical" evidence="8">
    <location>
        <begin position="924"/>
        <end position="950"/>
    </location>
</feature>
<dbReference type="GO" id="GO:0005886">
    <property type="term" value="C:plasma membrane"/>
    <property type="evidence" value="ECO:0007669"/>
    <property type="project" value="UniProtKB-SubCell"/>
</dbReference>
<dbReference type="STRING" id="1544798.LH29_10830"/>
<gene>
    <name evidence="9" type="ORF">LH29_10830</name>
</gene>
<feature type="transmembrane region" description="Helical" evidence="8">
    <location>
        <begin position="367"/>
        <end position="387"/>
    </location>
</feature>
<accession>A0A0D8J9L9</accession>
<dbReference type="Gene3D" id="1.20.1600.10">
    <property type="entry name" value="Outer membrane efflux proteins (OEP)"/>
    <property type="match status" value="1"/>
</dbReference>
<dbReference type="PRINTS" id="PR00702">
    <property type="entry name" value="ACRIFLAVINRP"/>
</dbReference>
<comment type="similarity">
    <text evidence="2">Belongs to the resistance-nodulation-cell division (RND) (TC 2.A.6) family.</text>
</comment>
<keyword evidence="3" id="KW-0813">Transport</keyword>
<feature type="transmembrane region" description="Helical" evidence="8">
    <location>
        <begin position="448"/>
        <end position="468"/>
    </location>
</feature>
<dbReference type="SUPFAM" id="SSF82693">
    <property type="entry name" value="Multidrug efflux transporter AcrB pore domain, PN1, PN2, PC1 and PC2 subdomains"/>
    <property type="match status" value="3"/>
</dbReference>
<sequence length="1450" mass="161245">MIEKIIHFSIHNKLVIGIFTIALIIWGIFSLAHLPIDAVPDITNNQVQVISLAPKLAAQEVEQFITNPIELSMKLIPEVIEIRSISRFGLSVVTIVFKDKVNIYLARQLVTEKLKEAEANIPDGLTNPELGPITTGLGEIYQYVVKPLPGYEDKYPAMELRTIQDWIVQRQLAGTPGLAEVGAWGGYVKQYEIALNPSKLNNLDVSISEIMQALEENNENTGGAYIEKGTNAYVIRGIGMVKSLKDIGKIVIKSNKGVPLLVRDVANLQFGHAIRYGAVTKDGQGEVVGGIAMMLKGENSAEVIKNVKLKIEEIKKTLPEGVTIEPFVDRTKLVNKAIHTVTRNLVEGALIVIFILVLLLGNLRSGLVVASVIPLSMLFAVSMMRIFGISGNLMSLGAIDFGLIVDGAVIIVEATVHHISTRKLKYKLKQKEMDAEVITSASRILKSASFGVIIILIVYIPILTLSGIEGKMFKPMAETVSLALLGSLILSVSYVPVVSSLFLNRNVSSKENISTRLMRRMYKVYHPVIEYTIRHKAIVIGTAFILFIFSFWLFTRLGGEFIPQLEEGDFAIETSLMQGASLAQSIAAFSAGEKLLKERFPEVISAVSRIGSGEVPSDPMPVENGDMMVILKDKGEWTSAETTEELREKMEEALSEIPGVRWEISQPIQMRFNELMTGIKQDVAVKIYGENMEILNSKANEVSKLISGVKGITTPYIEKVTGLPQISVEYNRDKLSQYGISVAEVNLVLRAAFAGEKVSTVYEGEKRFDMVVRLDKEYRKDINDVEALYIPLPSGKQIPIGQLAEIKYVDGPSQISRDNAERRIYVGFNVHDRDVESVIEEIQNILDAKLQLPAGYYITYGGQFQNLMQAKERLSIAVPIALLLIFILLYFAFGSVKQALLIYSAIPLSAIGGVWALYLRDMNFSISAGVGFIALFGVAVLNGIVLVSYFNQLKSEGITDVYQRVREGTKVRLRPVIMTASVAALGFLPMAISKSAGAEVQKPLATVVIGGLITATILTLVVLPALYIVFSEKKFKIPKRSTKIAGLFILGLSFLTLPNGKVYGQSDTIKLTSIDDAIRVGIENNLLVNSAELEVKKQQLAKKSALDFNKTGVDFEYGNTDSPTAIDNSFEISQEFAFPTVYINQSKLAKAHIKRSQLGKEAVINELIKDIKNTWNQYLFSVEIHKLLEYQDSLYRNFLEAVELRYKTGESSLLEKNAAQALQLEIMNNYKKSEREILIRREELKNLLGIDNLQISRANAFEYKNFSQTSDSLTADNNPGIHYLQQQTDIEKRTARVEQAKALPEFSIGYLNRTFNESNLPDRFSGIHAGISIPLWYRPFNGKVQEAKVNSQIAENNYNYQKQTLQKNISVAWQEYLQCKDIADYYKQQGIPQADLLIDNANKSFAAGEIGYLEYLQHISSAMNIKSAYLENVNNYNQAVIQLEYLTGNK</sequence>
<dbReference type="GO" id="GO:0042910">
    <property type="term" value="F:xenobiotic transmembrane transporter activity"/>
    <property type="evidence" value="ECO:0007669"/>
    <property type="project" value="TreeGrafter"/>
</dbReference>
<keyword evidence="10" id="KW-1185">Reference proteome</keyword>
<feature type="transmembrane region" description="Helical" evidence="8">
    <location>
        <begin position="480"/>
        <end position="503"/>
    </location>
</feature>
<feature type="transmembrane region" description="Helical" evidence="8">
    <location>
        <begin position="341"/>
        <end position="360"/>
    </location>
</feature>
<feature type="transmembrane region" description="Helical" evidence="8">
    <location>
        <begin position="1042"/>
        <end position="1060"/>
    </location>
</feature>
<dbReference type="Gene3D" id="3.30.2090.10">
    <property type="entry name" value="Multidrug efflux transporter AcrB TolC docking domain, DN and DC subdomains"/>
    <property type="match status" value="2"/>
</dbReference>
<feature type="transmembrane region" description="Helical" evidence="8">
    <location>
        <begin position="1004"/>
        <end position="1030"/>
    </location>
</feature>
<dbReference type="EMBL" id="JRHC01000002">
    <property type="protein sequence ID" value="KJF43607.1"/>
    <property type="molecule type" value="Genomic_DNA"/>
</dbReference>
<dbReference type="InterPro" id="IPR001036">
    <property type="entry name" value="Acrflvin-R"/>
</dbReference>
<dbReference type="RefSeq" id="WP_045029341.1">
    <property type="nucleotide sequence ID" value="NZ_JRHC01000002.1"/>
</dbReference>
<dbReference type="NCBIfam" id="TIGR00914">
    <property type="entry name" value="2A0601"/>
    <property type="match status" value="1"/>
</dbReference>
<feature type="transmembrane region" description="Helical" evidence="8">
    <location>
        <begin position="537"/>
        <end position="554"/>
    </location>
</feature>
<evidence type="ECO:0000256" key="3">
    <source>
        <dbReference type="ARBA" id="ARBA00022448"/>
    </source>
</evidence>
<keyword evidence="5 8" id="KW-0812">Transmembrane</keyword>
<feature type="transmembrane region" description="Helical" evidence="8">
    <location>
        <begin position="971"/>
        <end position="992"/>
    </location>
</feature>
<name>A0A0D8J9L9_9BACT</name>
<dbReference type="PATRIC" id="fig|1544798.3.peg.2322"/>
<evidence type="ECO:0000256" key="4">
    <source>
        <dbReference type="ARBA" id="ARBA00022475"/>
    </source>
</evidence>
<evidence type="ECO:0000256" key="5">
    <source>
        <dbReference type="ARBA" id="ARBA00022692"/>
    </source>
</evidence>
<keyword evidence="7 8" id="KW-0472">Membrane</keyword>
<dbReference type="SUPFAM" id="SSF82714">
    <property type="entry name" value="Multidrug efflux transporter AcrB TolC docking domain, DN and DC subdomains"/>
    <property type="match status" value="2"/>
</dbReference>
<evidence type="ECO:0000256" key="1">
    <source>
        <dbReference type="ARBA" id="ARBA00004651"/>
    </source>
</evidence>